<reference evidence="2" key="1">
    <citation type="journal article" date="2014" name="Int. J. Syst. Evol. Microbiol.">
        <title>Complete genome sequence of Corynebacterium casei LMG S-19264T (=DSM 44701T), isolated from a smear-ripened cheese.</title>
        <authorList>
            <consortium name="US DOE Joint Genome Institute (JGI-PGF)"/>
            <person name="Walter F."/>
            <person name="Albersmeier A."/>
            <person name="Kalinowski J."/>
            <person name="Ruckert C."/>
        </authorList>
    </citation>
    <scope>NUCLEOTIDE SEQUENCE</scope>
    <source>
        <strain evidence="2">KCTC 32513</strain>
    </source>
</reference>
<comment type="caution">
    <text evidence="2">The sequence shown here is derived from an EMBL/GenBank/DDBJ whole genome shotgun (WGS) entry which is preliminary data.</text>
</comment>
<dbReference type="AlphaFoldDB" id="A0A8J3CS51"/>
<organism evidence="2 3">
    <name type="scientific">Algimonas arctica</name>
    <dbReference type="NCBI Taxonomy" id="1479486"/>
    <lineage>
        <taxon>Bacteria</taxon>
        <taxon>Pseudomonadati</taxon>
        <taxon>Pseudomonadota</taxon>
        <taxon>Alphaproteobacteria</taxon>
        <taxon>Maricaulales</taxon>
        <taxon>Robiginitomaculaceae</taxon>
        <taxon>Algimonas</taxon>
    </lineage>
</organism>
<accession>A0A8J3CS51</accession>
<dbReference type="Gene3D" id="3.10.490.10">
    <property type="entry name" value="Gamma-glutamyl cyclotransferase-like"/>
    <property type="match status" value="1"/>
</dbReference>
<name>A0A8J3CS51_9PROT</name>
<dbReference type="Proteomes" id="UP000634004">
    <property type="component" value="Unassembled WGS sequence"/>
</dbReference>
<evidence type="ECO:0000313" key="2">
    <source>
        <dbReference type="EMBL" id="GHB01217.1"/>
    </source>
</evidence>
<gene>
    <name evidence="2" type="ORF">GCM10009069_25070</name>
</gene>
<dbReference type="EMBL" id="BMZH01000012">
    <property type="protein sequence ID" value="GHB01217.1"/>
    <property type="molecule type" value="Genomic_DNA"/>
</dbReference>
<reference evidence="2" key="2">
    <citation type="submission" date="2020-09" db="EMBL/GenBank/DDBJ databases">
        <authorList>
            <person name="Sun Q."/>
            <person name="Kim S."/>
        </authorList>
    </citation>
    <scope>NUCLEOTIDE SEQUENCE</scope>
    <source>
        <strain evidence="2">KCTC 32513</strain>
    </source>
</reference>
<dbReference type="SUPFAM" id="SSF110857">
    <property type="entry name" value="Gamma-glutamyl cyclotransferase-like"/>
    <property type="match status" value="1"/>
</dbReference>
<dbReference type="Pfam" id="PF06094">
    <property type="entry name" value="GGACT"/>
    <property type="match status" value="1"/>
</dbReference>
<dbReference type="InterPro" id="IPR036568">
    <property type="entry name" value="GGCT-like_sf"/>
</dbReference>
<keyword evidence="3" id="KW-1185">Reference proteome</keyword>
<dbReference type="InterPro" id="IPR013024">
    <property type="entry name" value="GGCT-like"/>
</dbReference>
<proteinExistence type="predicted"/>
<dbReference type="InterPro" id="IPR009288">
    <property type="entry name" value="AIG2-like_dom"/>
</dbReference>
<evidence type="ECO:0000259" key="1">
    <source>
        <dbReference type="Pfam" id="PF06094"/>
    </source>
</evidence>
<evidence type="ECO:0000313" key="3">
    <source>
        <dbReference type="Proteomes" id="UP000634004"/>
    </source>
</evidence>
<sequence length="111" mass="12184">MEYLFSYGTLQTPAVQIDTFGETLVGQFDALVGFTQTLIEITDPDVLALSGERFHPIVSETGNIEDRVTGTVFALTAAQLAKTDAYEVDDYERVEVTLASGKTAWLYVAVR</sequence>
<feature type="domain" description="Gamma-glutamylcyclotransferase AIG2-like" evidence="1">
    <location>
        <begin position="4"/>
        <end position="109"/>
    </location>
</feature>
<dbReference type="RefSeq" id="WP_189498977.1">
    <property type="nucleotide sequence ID" value="NZ_BMZH01000012.1"/>
</dbReference>
<dbReference type="CDD" id="cd06661">
    <property type="entry name" value="GGCT_like"/>
    <property type="match status" value="1"/>
</dbReference>
<protein>
    <recommendedName>
        <fullName evidence="1">Gamma-glutamylcyclotransferase AIG2-like domain-containing protein</fullName>
    </recommendedName>
</protein>